<keyword evidence="4 6" id="KW-1133">Transmembrane helix</keyword>
<feature type="transmembrane region" description="Helical" evidence="6">
    <location>
        <begin position="235"/>
        <end position="257"/>
    </location>
</feature>
<dbReference type="Proteomes" id="UP000324738">
    <property type="component" value="Unassembled WGS sequence"/>
</dbReference>
<dbReference type="InterPro" id="IPR002549">
    <property type="entry name" value="AI-2E-like"/>
</dbReference>
<comment type="similarity">
    <text evidence="2">Belongs to the autoinducer-2 exporter (AI-2E) (TC 2.A.86) family.</text>
</comment>
<dbReference type="RefSeq" id="WP_149300504.1">
    <property type="nucleotide sequence ID" value="NZ_VTWH01000002.1"/>
</dbReference>
<dbReference type="OrthoDB" id="106838at2"/>
<name>A0A5B0DZL1_9HYPH</name>
<keyword evidence="8" id="KW-1185">Reference proteome</keyword>
<feature type="transmembrane region" description="Helical" evidence="6">
    <location>
        <begin position="150"/>
        <end position="172"/>
    </location>
</feature>
<evidence type="ECO:0000256" key="2">
    <source>
        <dbReference type="ARBA" id="ARBA00009773"/>
    </source>
</evidence>
<dbReference type="AlphaFoldDB" id="A0A5B0DZL1"/>
<dbReference type="Pfam" id="PF01594">
    <property type="entry name" value="AI-2E_transport"/>
    <property type="match status" value="1"/>
</dbReference>
<feature type="transmembrane region" description="Helical" evidence="6">
    <location>
        <begin position="306"/>
        <end position="339"/>
    </location>
</feature>
<evidence type="ECO:0000256" key="5">
    <source>
        <dbReference type="ARBA" id="ARBA00023136"/>
    </source>
</evidence>
<keyword evidence="3 6" id="KW-0812">Transmembrane</keyword>
<evidence type="ECO:0000256" key="3">
    <source>
        <dbReference type="ARBA" id="ARBA00022692"/>
    </source>
</evidence>
<comment type="caution">
    <text evidence="7">The sequence shown here is derived from an EMBL/GenBank/DDBJ whole genome shotgun (WGS) entry which is preliminary data.</text>
</comment>
<feature type="transmembrane region" description="Helical" evidence="6">
    <location>
        <begin position="31"/>
        <end position="50"/>
    </location>
</feature>
<sequence length="363" mass="39448">MSETIQRRAFILLLAIVTLAFLWLIRPYYGAVLWAVVLAVIFSPMHRYFVRTMGGRVNLAAIASVFACILFAIVPMAFLTASIVREGQALYRRLSREGFDPGAAISQIHQMLPTEVQGWLDGLGAESLSSQITSAFGQLGQLLAGRAWSFGQGTLSFMVGVGLMIYILFFLFRDGPKIMNVLRRAAPFRADHTEQLIRRFHSVVRATVRGNFVIAALQGTIGGLTLWALGVNAAILWGTIMAVLSLLPAVGAAIVWMPVAINFFLTGDYLKGVILIAVGVAVIGLVDNLLRPPLVGKETRMPDYLVLLSTVGGITLFGINGFVVGPLIAALFLTVWGIFVAERQATEHTAIVTDTRQARRSST</sequence>
<feature type="transmembrane region" description="Helical" evidence="6">
    <location>
        <begin position="208"/>
        <end position="229"/>
    </location>
</feature>
<dbReference type="EMBL" id="VTWH01000002">
    <property type="protein sequence ID" value="KAA0971191.1"/>
    <property type="molecule type" value="Genomic_DNA"/>
</dbReference>
<comment type="subcellular location">
    <subcellularLocation>
        <location evidence="1">Membrane</location>
        <topology evidence="1">Multi-pass membrane protein</topology>
    </subcellularLocation>
</comment>
<dbReference type="PANTHER" id="PTHR21716">
    <property type="entry name" value="TRANSMEMBRANE PROTEIN"/>
    <property type="match status" value="1"/>
</dbReference>
<feature type="transmembrane region" description="Helical" evidence="6">
    <location>
        <begin position="269"/>
        <end position="286"/>
    </location>
</feature>
<dbReference type="PANTHER" id="PTHR21716:SF4">
    <property type="entry name" value="TRANSMEMBRANE PROTEIN 245"/>
    <property type="match status" value="1"/>
</dbReference>
<evidence type="ECO:0000256" key="1">
    <source>
        <dbReference type="ARBA" id="ARBA00004141"/>
    </source>
</evidence>
<evidence type="ECO:0000256" key="4">
    <source>
        <dbReference type="ARBA" id="ARBA00022989"/>
    </source>
</evidence>
<reference evidence="7 8" key="1">
    <citation type="submission" date="2019-08" db="EMBL/GenBank/DDBJ databases">
        <title>Aureimonas fodiniaquatilis sp. nov., isolated from a coal mine wastewater.</title>
        <authorList>
            <person name="Kim W."/>
        </authorList>
    </citation>
    <scope>NUCLEOTIDE SEQUENCE [LARGE SCALE GENOMIC DNA]</scope>
    <source>
        <strain evidence="7 8">CAU 1482</strain>
    </source>
</reference>
<keyword evidence="5 6" id="KW-0472">Membrane</keyword>
<evidence type="ECO:0000256" key="6">
    <source>
        <dbReference type="SAM" id="Phobius"/>
    </source>
</evidence>
<evidence type="ECO:0000313" key="7">
    <source>
        <dbReference type="EMBL" id="KAA0971191.1"/>
    </source>
</evidence>
<protein>
    <submittedName>
        <fullName evidence="7">AI-2E family transporter</fullName>
    </submittedName>
</protein>
<feature type="transmembrane region" description="Helical" evidence="6">
    <location>
        <begin position="9"/>
        <end position="25"/>
    </location>
</feature>
<accession>A0A5B0DZL1</accession>
<proteinExistence type="inferred from homology"/>
<organism evidence="7 8">
    <name type="scientific">Aureimonas fodinaquatilis</name>
    <dbReference type="NCBI Taxonomy" id="2565783"/>
    <lineage>
        <taxon>Bacteria</taxon>
        <taxon>Pseudomonadati</taxon>
        <taxon>Pseudomonadota</taxon>
        <taxon>Alphaproteobacteria</taxon>
        <taxon>Hyphomicrobiales</taxon>
        <taxon>Aurantimonadaceae</taxon>
        <taxon>Aureimonas</taxon>
    </lineage>
</organism>
<feature type="transmembrane region" description="Helical" evidence="6">
    <location>
        <begin position="57"/>
        <end position="84"/>
    </location>
</feature>
<dbReference type="GO" id="GO:0016020">
    <property type="term" value="C:membrane"/>
    <property type="evidence" value="ECO:0007669"/>
    <property type="project" value="UniProtKB-SubCell"/>
</dbReference>
<evidence type="ECO:0000313" key="8">
    <source>
        <dbReference type="Proteomes" id="UP000324738"/>
    </source>
</evidence>
<gene>
    <name evidence="7" type="ORF">FPY71_12220</name>
</gene>